<evidence type="ECO:0000256" key="7">
    <source>
        <dbReference type="RuleBase" id="RU004453"/>
    </source>
</evidence>
<keyword evidence="4" id="KW-0119">Carbohydrate metabolism</keyword>
<dbReference type="KEGG" id="aca:ACP_0037"/>
<evidence type="ECO:0000256" key="4">
    <source>
        <dbReference type="ARBA" id="ARBA00023024"/>
    </source>
</evidence>
<dbReference type="Proteomes" id="UP000002207">
    <property type="component" value="Chromosome"/>
</dbReference>
<keyword evidence="10" id="KW-1185">Reference proteome</keyword>
<dbReference type="InterPro" id="IPR001579">
    <property type="entry name" value="Glyco_hydro_18_chit_AS"/>
</dbReference>
<dbReference type="EMBL" id="CP001472">
    <property type="protein sequence ID" value="ACO34594.1"/>
    <property type="molecule type" value="Genomic_DNA"/>
</dbReference>
<evidence type="ECO:0000313" key="9">
    <source>
        <dbReference type="EMBL" id="ACO34594.1"/>
    </source>
</evidence>
<dbReference type="SUPFAM" id="SSF51445">
    <property type="entry name" value="(Trans)glycosidases"/>
    <property type="match status" value="1"/>
</dbReference>
<dbReference type="InterPro" id="IPR001223">
    <property type="entry name" value="Glyco_hydro18_cat"/>
</dbReference>
<name>C1F7Z4_ACIC5</name>
<keyword evidence="3 6" id="KW-0378">Hydrolase</keyword>
<dbReference type="InterPro" id="IPR029070">
    <property type="entry name" value="Chitinase_insertion_sf"/>
</dbReference>
<accession>C1F7Z4</accession>
<organism evidence="9 10">
    <name type="scientific">Acidobacterium capsulatum (strain ATCC 51196 / DSM 11244 / BCRC 80197 / JCM 7670 / NBRC 15755 / NCIMB 13165 / 161)</name>
    <dbReference type="NCBI Taxonomy" id="240015"/>
    <lineage>
        <taxon>Bacteria</taxon>
        <taxon>Pseudomonadati</taxon>
        <taxon>Acidobacteriota</taxon>
        <taxon>Terriglobia</taxon>
        <taxon>Terriglobales</taxon>
        <taxon>Acidobacteriaceae</taxon>
        <taxon>Acidobacterium</taxon>
    </lineage>
</organism>
<dbReference type="EC" id="3.2.1.14" evidence="2"/>
<dbReference type="PANTHER" id="PTHR11177:SF317">
    <property type="entry name" value="CHITINASE 12-RELATED"/>
    <property type="match status" value="1"/>
</dbReference>
<reference evidence="9 10" key="1">
    <citation type="journal article" date="2009" name="Appl. Environ. Microbiol.">
        <title>Three genomes from the phylum Acidobacteria provide insight into the lifestyles of these microorganisms in soils.</title>
        <authorList>
            <person name="Ward N.L."/>
            <person name="Challacombe J.F."/>
            <person name="Janssen P.H."/>
            <person name="Henrissat B."/>
            <person name="Coutinho P.M."/>
            <person name="Wu M."/>
            <person name="Xie G."/>
            <person name="Haft D.H."/>
            <person name="Sait M."/>
            <person name="Badger J."/>
            <person name="Barabote R.D."/>
            <person name="Bradley B."/>
            <person name="Brettin T.S."/>
            <person name="Brinkac L.M."/>
            <person name="Bruce D."/>
            <person name="Creasy T."/>
            <person name="Daugherty S.C."/>
            <person name="Davidsen T.M."/>
            <person name="DeBoy R.T."/>
            <person name="Detter J.C."/>
            <person name="Dodson R.J."/>
            <person name="Durkin A.S."/>
            <person name="Ganapathy A."/>
            <person name="Gwinn-Giglio M."/>
            <person name="Han C.S."/>
            <person name="Khouri H."/>
            <person name="Kiss H."/>
            <person name="Kothari S.P."/>
            <person name="Madupu R."/>
            <person name="Nelson K.E."/>
            <person name="Nelson W.C."/>
            <person name="Paulsen I."/>
            <person name="Penn K."/>
            <person name="Ren Q."/>
            <person name="Rosovitz M.J."/>
            <person name="Selengut J.D."/>
            <person name="Shrivastava S."/>
            <person name="Sullivan S.A."/>
            <person name="Tapia R."/>
            <person name="Thompson L.S."/>
            <person name="Watkins K.L."/>
            <person name="Yang Q."/>
            <person name="Yu C."/>
            <person name="Zafar N."/>
            <person name="Zhou L."/>
            <person name="Kuske C.R."/>
        </authorList>
    </citation>
    <scope>NUCLEOTIDE SEQUENCE [LARGE SCALE GENOMIC DNA]</scope>
    <source>
        <strain evidence="10">ATCC 51196 / DSM 11244 / BCRC 80197 / JCM 7670 / NBRC 15755 / NCIMB 13165 / 161</strain>
    </source>
</reference>
<dbReference type="AlphaFoldDB" id="C1F7Z4"/>
<feature type="domain" description="GH18" evidence="8">
    <location>
        <begin position="17"/>
        <end position="423"/>
    </location>
</feature>
<dbReference type="InterPro" id="IPR017853">
    <property type="entry name" value="GH"/>
</dbReference>
<dbReference type="PANTHER" id="PTHR11177">
    <property type="entry name" value="CHITINASE"/>
    <property type="match status" value="1"/>
</dbReference>
<dbReference type="GO" id="GO:0008843">
    <property type="term" value="F:endochitinase activity"/>
    <property type="evidence" value="ECO:0007669"/>
    <property type="project" value="UniProtKB-EC"/>
</dbReference>
<evidence type="ECO:0000313" key="10">
    <source>
        <dbReference type="Proteomes" id="UP000002207"/>
    </source>
</evidence>
<comment type="catalytic activity">
    <reaction evidence="1">
        <text>Random endo-hydrolysis of N-acetyl-beta-D-glucosaminide (1-&gt;4)-beta-linkages in chitin and chitodextrins.</text>
        <dbReference type="EC" id="3.2.1.14"/>
    </reaction>
</comment>
<proteinExistence type="inferred from homology"/>
<dbReference type="PROSITE" id="PS51910">
    <property type="entry name" value="GH18_2"/>
    <property type="match status" value="1"/>
</dbReference>
<dbReference type="Gene3D" id="3.20.20.80">
    <property type="entry name" value="Glycosidases"/>
    <property type="match status" value="1"/>
</dbReference>
<evidence type="ECO:0000256" key="1">
    <source>
        <dbReference type="ARBA" id="ARBA00000822"/>
    </source>
</evidence>
<dbReference type="STRING" id="240015.ACP_0037"/>
<dbReference type="InterPro" id="IPR050314">
    <property type="entry name" value="Glycosyl_Hydrlase_18"/>
</dbReference>
<dbReference type="CAZy" id="GH18">
    <property type="family name" value="Glycoside Hydrolase Family 18"/>
</dbReference>
<protein>
    <recommendedName>
        <fullName evidence="2">chitinase</fullName>
        <ecNumber evidence="2">3.2.1.14</ecNumber>
    </recommendedName>
</protein>
<dbReference type="GO" id="GO:0005975">
    <property type="term" value="P:carbohydrate metabolic process"/>
    <property type="evidence" value="ECO:0007669"/>
    <property type="project" value="InterPro"/>
</dbReference>
<sequence length="428" mass="46388">MILFLSVCAISAQAQKRVLGAYFEEWDGQYSGYTMADLERNGVAAKLDYLIYAFGNVTPGASPVCAIAYPYAAWENKSVPGVNGKQFSGPVYGNFAGMLQLKALHPHLKTLISLGGQAGDVSGFTAAAASPAKRRALVKSCIRLFIQGHLAPGVNAPGLFDGFNVDWEFPLKSDRNNFTALLHEFRQQLNALSRKTGRHYTLTFDSPANPKKYANIDLKAAANEVDFLTIDGYDYASPDQKLTEASSALYDSPADPLRHDARSIDDTVRAYMKAGVPPSKYTMGIPLYGLGWSGVKAGNHGLYQVAAAPAPVFLANGKGICPTQSKVHPAVGCDNILTPGFATDATLAQLLHRPDAHYWYDAKRVEATLYLSSGHWFYTFDDLRSINAKAAYIRTHHLRGAYVWAVNDEEPAASEIKALAAGLKEAGN</sequence>
<dbReference type="InParanoid" id="C1F7Z4"/>
<keyword evidence="4" id="KW-0624">Polysaccharide degradation</keyword>
<dbReference type="HOGENOM" id="CLU_002833_14_2_0"/>
<dbReference type="Pfam" id="PF00704">
    <property type="entry name" value="Glyco_hydro_18"/>
    <property type="match status" value="1"/>
</dbReference>
<evidence type="ECO:0000256" key="2">
    <source>
        <dbReference type="ARBA" id="ARBA00012729"/>
    </source>
</evidence>
<evidence type="ECO:0000256" key="5">
    <source>
        <dbReference type="ARBA" id="ARBA00023295"/>
    </source>
</evidence>
<keyword evidence="4" id="KW-0146">Chitin degradation</keyword>
<dbReference type="eggNOG" id="COG3325">
    <property type="taxonomic scope" value="Bacteria"/>
</dbReference>
<dbReference type="Gene3D" id="3.10.50.10">
    <property type="match status" value="1"/>
</dbReference>
<evidence type="ECO:0000256" key="6">
    <source>
        <dbReference type="RuleBase" id="RU000489"/>
    </source>
</evidence>
<comment type="similarity">
    <text evidence="7">Belongs to the glycosyl hydrolase 18 family.</text>
</comment>
<dbReference type="SMART" id="SM00636">
    <property type="entry name" value="Glyco_18"/>
    <property type="match status" value="1"/>
</dbReference>
<evidence type="ECO:0000259" key="8">
    <source>
        <dbReference type="PROSITE" id="PS51910"/>
    </source>
</evidence>
<dbReference type="PROSITE" id="PS01095">
    <property type="entry name" value="GH18_1"/>
    <property type="match status" value="1"/>
</dbReference>
<gene>
    <name evidence="9" type="primary">chiA</name>
    <name evidence="9" type="ordered locus">ACP_0037</name>
</gene>
<dbReference type="GO" id="GO:0006032">
    <property type="term" value="P:chitin catabolic process"/>
    <property type="evidence" value="ECO:0007669"/>
    <property type="project" value="UniProtKB-KW"/>
</dbReference>
<evidence type="ECO:0000256" key="3">
    <source>
        <dbReference type="ARBA" id="ARBA00022801"/>
    </source>
</evidence>
<keyword evidence="5 6" id="KW-0326">Glycosidase</keyword>
<dbReference type="GO" id="GO:0008061">
    <property type="term" value="F:chitin binding"/>
    <property type="evidence" value="ECO:0007669"/>
    <property type="project" value="InterPro"/>
</dbReference>
<dbReference type="InterPro" id="IPR011583">
    <property type="entry name" value="Chitinase_II/V-like_cat"/>
</dbReference>